<sequence length="207" mass="23244">MTTHGRIIVALRLYEANIHNPNFTIGLPLCWISQDIAKAIHLSKKGNALMAKLQRVARRCNPVAVKARNMGLTLLIPPKSGFKEPLKTATEGELPHLPYHSPQQPSISNPLVSADLKSGGKDSTPVHLRPGDDPKTPPEQKDVHARSRQAFPFWTPRENCPLPRPYEMSLVPSSIISELFTPVELAQDGCNCEFCGEECFWYYYHEY</sequence>
<proteinExistence type="predicted"/>
<evidence type="ECO:0000256" key="1">
    <source>
        <dbReference type="SAM" id="MobiDB-lite"/>
    </source>
</evidence>
<gene>
    <name evidence="2" type="ORF">M501DRAFT_1012649</name>
</gene>
<comment type="caution">
    <text evidence="2">The sequence shown here is derived from an EMBL/GenBank/DDBJ whole genome shotgun (WGS) entry which is preliminary data.</text>
</comment>
<dbReference type="Proteomes" id="UP000799429">
    <property type="component" value="Unassembled WGS sequence"/>
</dbReference>
<dbReference type="AlphaFoldDB" id="A0A9P4SK47"/>
<feature type="compositionally biased region" description="Basic and acidic residues" evidence="1">
    <location>
        <begin position="129"/>
        <end position="145"/>
    </location>
</feature>
<evidence type="ECO:0000313" key="2">
    <source>
        <dbReference type="EMBL" id="KAF2843292.1"/>
    </source>
</evidence>
<name>A0A9P4SK47_9PEZI</name>
<keyword evidence="3" id="KW-1185">Reference proteome</keyword>
<evidence type="ECO:0000313" key="3">
    <source>
        <dbReference type="Proteomes" id="UP000799429"/>
    </source>
</evidence>
<feature type="compositionally biased region" description="Polar residues" evidence="1">
    <location>
        <begin position="101"/>
        <end position="111"/>
    </location>
</feature>
<dbReference type="EMBL" id="MU006089">
    <property type="protein sequence ID" value="KAF2843292.1"/>
    <property type="molecule type" value="Genomic_DNA"/>
</dbReference>
<organism evidence="2 3">
    <name type="scientific">Patellaria atrata CBS 101060</name>
    <dbReference type="NCBI Taxonomy" id="1346257"/>
    <lineage>
        <taxon>Eukaryota</taxon>
        <taxon>Fungi</taxon>
        <taxon>Dikarya</taxon>
        <taxon>Ascomycota</taxon>
        <taxon>Pezizomycotina</taxon>
        <taxon>Dothideomycetes</taxon>
        <taxon>Dothideomycetes incertae sedis</taxon>
        <taxon>Patellariales</taxon>
        <taxon>Patellariaceae</taxon>
        <taxon>Patellaria</taxon>
    </lineage>
</organism>
<feature type="region of interest" description="Disordered" evidence="1">
    <location>
        <begin position="92"/>
        <end position="146"/>
    </location>
</feature>
<protein>
    <submittedName>
        <fullName evidence="2">Uncharacterized protein</fullName>
    </submittedName>
</protein>
<accession>A0A9P4SK47</accession>
<reference evidence="2" key="1">
    <citation type="journal article" date="2020" name="Stud. Mycol.">
        <title>101 Dothideomycetes genomes: a test case for predicting lifestyles and emergence of pathogens.</title>
        <authorList>
            <person name="Haridas S."/>
            <person name="Albert R."/>
            <person name="Binder M."/>
            <person name="Bloem J."/>
            <person name="Labutti K."/>
            <person name="Salamov A."/>
            <person name="Andreopoulos B."/>
            <person name="Baker S."/>
            <person name="Barry K."/>
            <person name="Bills G."/>
            <person name="Bluhm B."/>
            <person name="Cannon C."/>
            <person name="Castanera R."/>
            <person name="Culley D."/>
            <person name="Daum C."/>
            <person name="Ezra D."/>
            <person name="Gonzalez J."/>
            <person name="Henrissat B."/>
            <person name="Kuo A."/>
            <person name="Liang C."/>
            <person name="Lipzen A."/>
            <person name="Lutzoni F."/>
            <person name="Magnuson J."/>
            <person name="Mondo S."/>
            <person name="Nolan M."/>
            <person name="Ohm R."/>
            <person name="Pangilinan J."/>
            <person name="Park H.-J."/>
            <person name="Ramirez L."/>
            <person name="Alfaro M."/>
            <person name="Sun H."/>
            <person name="Tritt A."/>
            <person name="Yoshinaga Y."/>
            <person name="Zwiers L.-H."/>
            <person name="Turgeon B."/>
            <person name="Goodwin S."/>
            <person name="Spatafora J."/>
            <person name="Crous P."/>
            <person name="Grigoriev I."/>
        </authorList>
    </citation>
    <scope>NUCLEOTIDE SEQUENCE</scope>
    <source>
        <strain evidence="2">CBS 101060</strain>
    </source>
</reference>